<keyword evidence="2" id="KW-1003">Cell membrane</keyword>
<evidence type="ECO:0000256" key="8">
    <source>
        <dbReference type="SAM" id="Phobius"/>
    </source>
</evidence>
<dbReference type="PANTHER" id="PTHR32089:SF112">
    <property type="entry name" value="LYSOZYME-LIKE PROTEIN-RELATED"/>
    <property type="match status" value="1"/>
</dbReference>
<comment type="subcellular location">
    <subcellularLocation>
        <location evidence="1">Cell membrane</location>
    </subcellularLocation>
</comment>
<dbReference type="RefSeq" id="WP_161946599.1">
    <property type="nucleotide sequence ID" value="NZ_OBMQ01000001.1"/>
</dbReference>
<protein>
    <submittedName>
        <fullName evidence="11">Methyl-accepting chemotaxis protein</fullName>
    </submittedName>
</protein>
<dbReference type="InterPro" id="IPR024478">
    <property type="entry name" value="HlyB_4HB_MCP"/>
</dbReference>
<keyword evidence="12" id="KW-1185">Reference proteome</keyword>
<dbReference type="InterPro" id="IPR004089">
    <property type="entry name" value="MCPsignal_dom"/>
</dbReference>
<feature type="transmembrane region" description="Helical" evidence="8">
    <location>
        <begin position="132"/>
        <end position="153"/>
    </location>
</feature>
<dbReference type="Proteomes" id="UP000219636">
    <property type="component" value="Unassembled WGS sequence"/>
</dbReference>
<dbReference type="SMART" id="SM00283">
    <property type="entry name" value="MA"/>
    <property type="match status" value="1"/>
</dbReference>
<evidence type="ECO:0000313" key="12">
    <source>
        <dbReference type="Proteomes" id="UP000219636"/>
    </source>
</evidence>
<keyword evidence="4 6" id="KW-0807">Transducer</keyword>
<feature type="transmembrane region" description="Helical" evidence="8">
    <location>
        <begin position="12"/>
        <end position="32"/>
    </location>
</feature>
<evidence type="ECO:0000256" key="3">
    <source>
        <dbReference type="ARBA" id="ARBA00023136"/>
    </source>
</evidence>
<gene>
    <name evidence="11" type="ORF">SAMN05880501_101691</name>
</gene>
<feature type="domain" description="Methyl-accepting transducer" evidence="9">
    <location>
        <begin position="228"/>
        <end position="485"/>
    </location>
</feature>
<sequence length="514" mass="57612">MRLKRYIKVNDRLLVLMIVCILSNSIFAIFSMDYLRKMEKNTEIMYEEKLLAINTISTIEASVHQENFPEASELQKSLPTFDSKMEFYGKKLTTSLAERNIEEALGILQEMKPYVVDRAESQLNTYKEDVAFGYKLLTAVSLFIILVIIYFNVGATRAVKLPTRQLKELLKKAEQGDFTSIATYDSKDELGEVMLSYNQMATEVKELLKVVQQSAASVDEANEQLQHASEKTTEASIHISHDASSLTKSTIRSTEQLNVNTISIQEIASGVETIAQQIEYIERNIQQTVNEANEGVQYVTINMEQMQKIEQAVTQTNHMMLVLAEHSKEIEQVIEIINAIAEQTKLLALNAAIEAARAGEYGKGFSIVAGEVRKLSEQSVDSTRIIEDIVKHIQKDTKESVHFMASAIDSVQTGIDITNQTAAKFQQIVSAVNEVGPHIGEVSATIHLITMNTKDVANNSVQLSEVSQQNALRIEKVSNATNDQLDATRKMHSEIQKISKNIRSLTNSIKRFKV</sequence>
<dbReference type="PROSITE" id="PS50885">
    <property type="entry name" value="HAMP"/>
    <property type="match status" value="1"/>
</dbReference>
<dbReference type="PROSITE" id="PS50111">
    <property type="entry name" value="CHEMOTAXIS_TRANSDUC_2"/>
    <property type="match status" value="1"/>
</dbReference>
<keyword evidence="8" id="KW-0812">Transmembrane</keyword>
<proteinExistence type="inferred from homology"/>
<keyword evidence="7" id="KW-0175">Coiled coil</keyword>
<evidence type="ECO:0000256" key="2">
    <source>
        <dbReference type="ARBA" id="ARBA00022475"/>
    </source>
</evidence>
<dbReference type="Gene3D" id="1.10.287.950">
    <property type="entry name" value="Methyl-accepting chemotaxis protein"/>
    <property type="match status" value="1"/>
</dbReference>
<feature type="coiled-coil region" evidence="7">
    <location>
        <begin position="204"/>
        <end position="231"/>
    </location>
</feature>
<evidence type="ECO:0000256" key="1">
    <source>
        <dbReference type="ARBA" id="ARBA00004236"/>
    </source>
</evidence>
<evidence type="ECO:0000256" key="5">
    <source>
        <dbReference type="ARBA" id="ARBA00029447"/>
    </source>
</evidence>
<evidence type="ECO:0000256" key="4">
    <source>
        <dbReference type="ARBA" id="ARBA00023224"/>
    </source>
</evidence>
<name>A0A285RHW2_9BACL</name>
<dbReference type="AlphaFoldDB" id="A0A285RHW2"/>
<dbReference type="Pfam" id="PF12729">
    <property type="entry name" value="4HB_MCP_1"/>
    <property type="match status" value="1"/>
</dbReference>
<dbReference type="Pfam" id="PF00672">
    <property type="entry name" value="HAMP"/>
    <property type="match status" value="1"/>
</dbReference>
<evidence type="ECO:0000259" key="9">
    <source>
        <dbReference type="PROSITE" id="PS50111"/>
    </source>
</evidence>
<dbReference type="PANTHER" id="PTHR32089">
    <property type="entry name" value="METHYL-ACCEPTING CHEMOTAXIS PROTEIN MCPB"/>
    <property type="match status" value="1"/>
</dbReference>
<comment type="similarity">
    <text evidence="5">Belongs to the methyl-accepting chemotaxis (MCP) protein family.</text>
</comment>
<dbReference type="EMBL" id="OBMQ01000001">
    <property type="protein sequence ID" value="SOB93706.1"/>
    <property type="molecule type" value="Genomic_DNA"/>
</dbReference>
<evidence type="ECO:0000256" key="6">
    <source>
        <dbReference type="PROSITE-ProRule" id="PRU00284"/>
    </source>
</evidence>
<dbReference type="SUPFAM" id="SSF58104">
    <property type="entry name" value="Methyl-accepting chemotaxis protein (MCP) signaling domain"/>
    <property type="match status" value="1"/>
</dbReference>
<dbReference type="SMART" id="SM00304">
    <property type="entry name" value="HAMP"/>
    <property type="match status" value="1"/>
</dbReference>
<dbReference type="InterPro" id="IPR003660">
    <property type="entry name" value="HAMP_dom"/>
</dbReference>
<dbReference type="GO" id="GO:0007165">
    <property type="term" value="P:signal transduction"/>
    <property type="evidence" value="ECO:0007669"/>
    <property type="project" value="UniProtKB-KW"/>
</dbReference>
<keyword evidence="8" id="KW-1133">Transmembrane helix</keyword>
<dbReference type="GO" id="GO:0005886">
    <property type="term" value="C:plasma membrane"/>
    <property type="evidence" value="ECO:0007669"/>
    <property type="project" value="UniProtKB-SubCell"/>
</dbReference>
<feature type="domain" description="HAMP" evidence="10">
    <location>
        <begin position="157"/>
        <end position="209"/>
    </location>
</feature>
<keyword evidence="3 8" id="KW-0472">Membrane</keyword>
<evidence type="ECO:0000256" key="7">
    <source>
        <dbReference type="SAM" id="Coils"/>
    </source>
</evidence>
<accession>A0A285RHW2</accession>
<evidence type="ECO:0000259" key="10">
    <source>
        <dbReference type="PROSITE" id="PS50885"/>
    </source>
</evidence>
<dbReference type="CDD" id="cd06225">
    <property type="entry name" value="HAMP"/>
    <property type="match status" value="1"/>
</dbReference>
<reference evidence="12" key="1">
    <citation type="submission" date="2017-08" db="EMBL/GenBank/DDBJ databases">
        <authorList>
            <person name="Varghese N."/>
            <person name="Submissions S."/>
        </authorList>
    </citation>
    <scope>NUCLEOTIDE SEQUENCE [LARGE SCALE GENOMIC DNA]</scope>
    <source>
        <strain evidence="12">JC22</strain>
    </source>
</reference>
<organism evidence="11 12">
    <name type="scientific">Ureibacillus xyleni</name>
    <dbReference type="NCBI Taxonomy" id="614648"/>
    <lineage>
        <taxon>Bacteria</taxon>
        <taxon>Bacillati</taxon>
        <taxon>Bacillota</taxon>
        <taxon>Bacilli</taxon>
        <taxon>Bacillales</taxon>
        <taxon>Caryophanaceae</taxon>
        <taxon>Ureibacillus</taxon>
    </lineage>
</organism>
<dbReference type="Pfam" id="PF00015">
    <property type="entry name" value="MCPsignal"/>
    <property type="match status" value="1"/>
</dbReference>
<evidence type="ECO:0000313" key="11">
    <source>
        <dbReference type="EMBL" id="SOB93706.1"/>
    </source>
</evidence>